<protein>
    <submittedName>
        <fullName evidence="6">O-methyltransferase</fullName>
    </submittedName>
</protein>
<dbReference type="Pfam" id="PF08100">
    <property type="entry name" value="Dimerisation"/>
    <property type="match status" value="1"/>
</dbReference>
<dbReference type="InterPro" id="IPR036388">
    <property type="entry name" value="WH-like_DNA-bd_sf"/>
</dbReference>
<accession>A0ABQ3V4D9</accession>
<dbReference type="InterPro" id="IPR036390">
    <property type="entry name" value="WH_DNA-bd_sf"/>
</dbReference>
<evidence type="ECO:0000256" key="1">
    <source>
        <dbReference type="ARBA" id="ARBA00022603"/>
    </source>
</evidence>
<sequence>MTMHNPVTPDAIFQIASGFMASKHLFAASELGLFEYLAEGPMTLELLAQRIGIACPRLRIIADAMVALGLVECHNQWYQNSPVATAFLSGDSSPDLRPFLRFWNQISYPAWQQFEARLRTGQGTFEPADEERIRMFSEGVEAITSGAAQALACTYDFGRHCQVLDLGGGNGSFLLALLGQYSALKTTLFELPRVARLARKRLETSPVVEQITIVEGDFFQDPLPPDHDCVLLAHAVHMFSPERNLTLLQRIHAAVSSGTRLLLVDFWTDTTHTHPLFATLIAGEFLVATGEGDVYSEEEVRTWLRQSGWRYLTHLPLSGASSLIIAEA</sequence>
<keyword evidence="3" id="KW-0949">S-adenosyl-L-methionine</keyword>
<evidence type="ECO:0000256" key="2">
    <source>
        <dbReference type="ARBA" id="ARBA00022679"/>
    </source>
</evidence>
<dbReference type="InterPro" id="IPR016461">
    <property type="entry name" value="COMT-like"/>
</dbReference>
<organism evidence="6 7">
    <name type="scientific">Ktedonobacter robiniae</name>
    <dbReference type="NCBI Taxonomy" id="2778365"/>
    <lineage>
        <taxon>Bacteria</taxon>
        <taxon>Bacillati</taxon>
        <taxon>Chloroflexota</taxon>
        <taxon>Ktedonobacteria</taxon>
        <taxon>Ktedonobacterales</taxon>
        <taxon>Ktedonobacteraceae</taxon>
        <taxon>Ktedonobacter</taxon>
    </lineage>
</organism>
<dbReference type="EMBL" id="BNJG01000004">
    <property type="protein sequence ID" value="GHO60034.1"/>
    <property type="molecule type" value="Genomic_DNA"/>
</dbReference>
<proteinExistence type="predicted"/>
<comment type="caution">
    <text evidence="6">The sequence shown here is derived from an EMBL/GenBank/DDBJ whole genome shotgun (WGS) entry which is preliminary data.</text>
</comment>
<evidence type="ECO:0000313" key="6">
    <source>
        <dbReference type="EMBL" id="GHO60034.1"/>
    </source>
</evidence>
<feature type="domain" description="O-methyltransferase C-terminal" evidence="4">
    <location>
        <begin position="127"/>
        <end position="310"/>
    </location>
</feature>
<dbReference type="SUPFAM" id="SSF53335">
    <property type="entry name" value="S-adenosyl-L-methionine-dependent methyltransferases"/>
    <property type="match status" value="1"/>
</dbReference>
<keyword evidence="7" id="KW-1185">Reference proteome</keyword>
<evidence type="ECO:0000259" key="5">
    <source>
        <dbReference type="Pfam" id="PF08100"/>
    </source>
</evidence>
<feature type="domain" description="O-methyltransferase dimerisation" evidence="5">
    <location>
        <begin position="14"/>
        <end position="89"/>
    </location>
</feature>
<dbReference type="Proteomes" id="UP000654345">
    <property type="component" value="Unassembled WGS sequence"/>
</dbReference>
<dbReference type="InterPro" id="IPR001077">
    <property type="entry name" value="COMT_C"/>
</dbReference>
<dbReference type="Gene3D" id="3.40.50.150">
    <property type="entry name" value="Vaccinia Virus protein VP39"/>
    <property type="match status" value="1"/>
</dbReference>
<gene>
    <name evidence="6" type="ORF">KSB_85090</name>
</gene>
<evidence type="ECO:0000259" key="4">
    <source>
        <dbReference type="Pfam" id="PF00891"/>
    </source>
</evidence>
<dbReference type="PIRSF" id="PIRSF005739">
    <property type="entry name" value="O-mtase"/>
    <property type="match status" value="1"/>
</dbReference>
<dbReference type="CDD" id="cd02440">
    <property type="entry name" value="AdoMet_MTases"/>
    <property type="match status" value="1"/>
</dbReference>
<dbReference type="PANTHER" id="PTHR43712">
    <property type="entry name" value="PUTATIVE (AFU_ORTHOLOGUE AFUA_4G14580)-RELATED"/>
    <property type="match status" value="1"/>
</dbReference>
<keyword evidence="2" id="KW-0808">Transferase</keyword>
<evidence type="ECO:0000313" key="7">
    <source>
        <dbReference type="Proteomes" id="UP000654345"/>
    </source>
</evidence>
<dbReference type="PROSITE" id="PS51683">
    <property type="entry name" value="SAM_OMT_II"/>
    <property type="match status" value="1"/>
</dbReference>
<reference evidence="6 7" key="1">
    <citation type="journal article" date="2021" name="Int. J. Syst. Evol. Microbiol.">
        <title>Reticulibacter mediterranei gen. nov., sp. nov., within the new family Reticulibacteraceae fam. nov., and Ktedonospora formicarum gen. nov., sp. nov., Ktedonobacter robiniae sp. nov., Dictyobacter formicarum sp. nov. and Dictyobacter arantiisoli sp. nov., belonging to the class Ktedonobacteria.</title>
        <authorList>
            <person name="Yabe S."/>
            <person name="Zheng Y."/>
            <person name="Wang C.M."/>
            <person name="Sakai Y."/>
            <person name="Abe K."/>
            <person name="Yokota A."/>
            <person name="Donadio S."/>
            <person name="Cavaletti L."/>
            <person name="Monciardini P."/>
        </authorList>
    </citation>
    <scope>NUCLEOTIDE SEQUENCE [LARGE SCALE GENOMIC DNA]</scope>
    <source>
        <strain evidence="6 7">SOSP1-30</strain>
    </source>
</reference>
<evidence type="ECO:0000256" key="3">
    <source>
        <dbReference type="ARBA" id="ARBA00022691"/>
    </source>
</evidence>
<dbReference type="PANTHER" id="PTHR43712:SF2">
    <property type="entry name" value="O-METHYLTRANSFERASE CICE"/>
    <property type="match status" value="1"/>
</dbReference>
<keyword evidence="1" id="KW-0489">Methyltransferase</keyword>
<dbReference type="InterPro" id="IPR012967">
    <property type="entry name" value="COMT_dimerisation"/>
</dbReference>
<dbReference type="Gene3D" id="1.10.10.10">
    <property type="entry name" value="Winged helix-like DNA-binding domain superfamily/Winged helix DNA-binding domain"/>
    <property type="match status" value="1"/>
</dbReference>
<name>A0ABQ3V4D9_9CHLR</name>
<dbReference type="Pfam" id="PF00891">
    <property type="entry name" value="Methyltransf_2"/>
    <property type="match status" value="1"/>
</dbReference>
<dbReference type="InterPro" id="IPR029063">
    <property type="entry name" value="SAM-dependent_MTases_sf"/>
</dbReference>
<dbReference type="SUPFAM" id="SSF46785">
    <property type="entry name" value="Winged helix' DNA-binding domain"/>
    <property type="match status" value="1"/>
</dbReference>
<dbReference type="RefSeq" id="WP_201376220.1">
    <property type="nucleotide sequence ID" value="NZ_BNJG01000004.1"/>
</dbReference>